<dbReference type="Gene3D" id="2.60.40.4100">
    <property type="entry name" value="Zona pellucida, ZP-C domain"/>
    <property type="match status" value="1"/>
</dbReference>
<proteinExistence type="predicted"/>
<evidence type="ECO:0000256" key="1">
    <source>
        <dbReference type="ARBA" id="ARBA00022729"/>
    </source>
</evidence>
<name>A0AA88NLY0_CHASR</name>
<dbReference type="PANTHER" id="PTHR14002">
    <property type="entry name" value="ENDOGLIN/TGF-BETA RECEPTOR TYPE III"/>
    <property type="match status" value="1"/>
</dbReference>
<dbReference type="Gene3D" id="2.60.40.3210">
    <property type="entry name" value="Zona pellucida, ZP-N domain"/>
    <property type="match status" value="1"/>
</dbReference>
<dbReference type="SMART" id="SM00241">
    <property type="entry name" value="ZP"/>
    <property type="match status" value="1"/>
</dbReference>
<sequence>MPCGLCEAPEAAGALISISDKAPLVNLQGQLIDSDFAHNGGALAYNIAPADADLRDRDRKYHSYSYTCLEYASFSSSGETGPPHRKSPNRYCRPLSLFVLVINLKVQENVVWYQVPRQAGFCGTVMTTNSTHAIYSNNLFLYPISNTSQHLVLPEVIPFSCAYPLEIITSLNRIISPVLQEGGLQGSGTKATASMYVFRDSDFTTTYPEGQIALRVGTAVHVGVFVTESDPTFALVLDDCYTSPSSDPDDPIRFFLIHSRCPTNPQVSVVENGASLRARFSVLFFPRQGNTQNTFLHCRLSLCDNRNYSCVPLCTRRTSRSVSSSAQLSPLTIGPITWEE</sequence>
<accession>A0AA88NLY0</accession>
<reference evidence="4" key="1">
    <citation type="submission" date="2023-07" db="EMBL/GenBank/DDBJ databases">
        <title>Chromosome-level Genome Assembly of Striped Snakehead (Channa striata).</title>
        <authorList>
            <person name="Liu H."/>
        </authorList>
    </citation>
    <scope>NUCLEOTIDE SEQUENCE</scope>
    <source>
        <strain evidence="4">Gz</strain>
        <tissue evidence="4">Muscle</tissue>
    </source>
</reference>
<dbReference type="InterPro" id="IPR042235">
    <property type="entry name" value="ZP-C_dom"/>
</dbReference>
<feature type="domain" description="ZP" evidence="3">
    <location>
        <begin position="60"/>
        <end position="321"/>
    </location>
</feature>
<protein>
    <recommendedName>
        <fullName evidence="3">ZP domain-containing protein</fullName>
    </recommendedName>
</protein>
<dbReference type="EMBL" id="JAUPFM010000001">
    <property type="protein sequence ID" value="KAK2862596.1"/>
    <property type="molecule type" value="Genomic_DNA"/>
</dbReference>
<gene>
    <name evidence="4" type="ORF">Q5P01_002129</name>
</gene>
<keyword evidence="1" id="KW-0732">Signal</keyword>
<dbReference type="InterPro" id="IPR055355">
    <property type="entry name" value="ZP-C"/>
</dbReference>
<organism evidence="4 5">
    <name type="scientific">Channa striata</name>
    <name type="common">Snakehead murrel</name>
    <name type="synonym">Ophicephalus striatus</name>
    <dbReference type="NCBI Taxonomy" id="64152"/>
    <lineage>
        <taxon>Eukaryota</taxon>
        <taxon>Metazoa</taxon>
        <taxon>Chordata</taxon>
        <taxon>Craniata</taxon>
        <taxon>Vertebrata</taxon>
        <taxon>Euteleostomi</taxon>
        <taxon>Actinopterygii</taxon>
        <taxon>Neopterygii</taxon>
        <taxon>Teleostei</taxon>
        <taxon>Neoteleostei</taxon>
        <taxon>Acanthomorphata</taxon>
        <taxon>Anabantaria</taxon>
        <taxon>Anabantiformes</taxon>
        <taxon>Channoidei</taxon>
        <taxon>Channidae</taxon>
        <taxon>Channa</taxon>
    </lineage>
</organism>
<dbReference type="PROSITE" id="PS51034">
    <property type="entry name" value="ZP_2"/>
    <property type="match status" value="1"/>
</dbReference>
<keyword evidence="5" id="KW-1185">Reference proteome</keyword>
<dbReference type="AlphaFoldDB" id="A0AA88NLY0"/>
<dbReference type="InterPro" id="IPR055356">
    <property type="entry name" value="ZP-N"/>
</dbReference>
<evidence type="ECO:0000256" key="2">
    <source>
        <dbReference type="ARBA" id="ARBA00023157"/>
    </source>
</evidence>
<evidence type="ECO:0000259" key="3">
    <source>
        <dbReference type="PROSITE" id="PS51034"/>
    </source>
</evidence>
<dbReference type="Proteomes" id="UP001187415">
    <property type="component" value="Unassembled WGS sequence"/>
</dbReference>
<dbReference type="Pfam" id="PF00100">
    <property type="entry name" value="Zona_pellucida"/>
    <property type="match status" value="1"/>
</dbReference>
<dbReference type="InterPro" id="IPR001507">
    <property type="entry name" value="ZP_dom"/>
</dbReference>
<dbReference type="Pfam" id="PF23344">
    <property type="entry name" value="ZP-N"/>
    <property type="match status" value="1"/>
</dbReference>
<comment type="caution">
    <text evidence="4">The sequence shown here is derived from an EMBL/GenBank/DDBJ whole genome shotgun (WGS) entry which is preliminary data.</text>
</comment>
<dbReference type="PANTHER" id="PTHR14002:SF40">
    <property type="entry name" value="UROMODULIN"/>
    <property type="match status" value="1"/>
</dbReference>
<evidence type="ECO:0000313" key="5">
    <source>
        <dbReference type="Proteomes" id="UP001187415"/>
    </source>
</evidence>
<evidence type="ECO:0000313" key="4">
    <source>
        <dbReference type="EMBL" id="KAK2862596.1"/>
    </source>
</evidence>
<keyword evidence="2" id="KW-1015">Disulfide bond</keyword>